<dbReference type="Proteomes" id="UP000266723">
    <property type="component" value="Unassembled WGS sequence"/>
</dbReference>
<gene>
    <name evidence="2" type="ORF">DY000_02002553</name>
</gene>
<reference evidence="2 3" key="1">
    <citation type="journal article" date="2020" name="BMC Genomics">
        <title>Intraspecific diversification of the crop wild relative Brassica cretica Lam. using demographic model selection.</title>
        <authorList>
            <person name="Kioukis A."/>
            <person name="Michalopoulou V.A."/>
            <person name="Briers L."/>
            <person name="Pirintsos S."/>
            <person name="Studholme D.J."/>
            <person name="Pavlidis P."/>
            <person name="Sarris P.F."/>
        </authorList>
    </citation>
    <scope>NUCLEOTIDE SEQUENCE [LARGE SCALE GENOMIC DNA]</scope>
    <source>
        <strain evidence="3">cv. PFS-1207/04</strain>
    </source>
</reference>
<feature type="signal peptide" evidence="1">
    <location>
        <begin position="1"/>
        <end position="31"/>
    </location>
</feature>
<organism evidence="2 3">
    <name type="scientific">Brassica cretica</name>
    <name type="common">Mustard</name>
    <dbReference type="NCBI Taxonomy" id="69181"/>
    <lineage>
        <taxon>Eukaryota</taxon>
        <taxon>Viridiplantae</taxon>
        <taxon>Streptophyta</taxon>
        <taxon>Embryophyta</taxon>
        <taxon>Tracheophyta</taxon>
        <taxon>Spermatophyta</taxon>
        <taxon>Magnoliopsida</taxon>
        <taxon>eudicotyledons</taxon>
        <taxon>Gunneridae</taxon>
        <taxon>Pentapetalae</taxon>
        <taxon>rosids</taxon>
        <taxon>malvids</taxon>
        <taxon>Brassicales</taxon>
        <taxon>Brassicaceae</taxon>
        <taxon>Brassiceae</taxon>
        <taxon>Brassica</taxon>
    </lineage>
</organism>
<evidence type="ECO:0000256" key="1">
    <source>
        <dbReference type="SAM" id="SignalP"/>
    </source>
</evidence>
<comment type="caution">
    <text evidence="2">The sequence shown here is derived from an EMBL/GenBank/DDBJ whole genome shotgun (WGS) entry which is preliminary data.</text>
</comment>
<feature type="chain" id="PRO_5047401656" description="Secreted protein" evidence="1">
    <location>
        <begin position="32"/>
        <end position="87"/>
    </location>
</feature>
<proteinExistence type="predicted"/>
<keyword evidence="1" id="KW-0732">Signal</keyword>
<keyword evidence="3" id="KW-1185">Reference proteome</keyword>
<name>A0ABQ7BZ46_BRACR</name>
<sequence>MICMDLHVCHACALMVRSYLQLTLTPPVVQAQYLPPLNDITTSTEATVARAQLQNHMLQCRRAYSRNHATLSCSSNPYEVFPAFYEV</sequence>
<evidence type="ECO:0000313" key="3">
    <source>
        <dbReference type="Proteomes" id="UP000266723"/>
    </source>
</evidence>
<dbReference type="EMBL" id="QGKV02000832">
    <property type="protein sequence ID" value="KAF3544666.1"/>
    <property type="molecule type" value="Genomic_DNA"/>
</dbReference>
<protein>
    <recommendedName>
        <fullName evidence="4">Secreted protein</fullName>
    </recommendedName>
</protein>
<accession>A0ABQ7BZ46</accession>
<evidence type="ECO:0000313" key="2">
    <source>
        <dbReference type="EMBL" id="KAF3544666.1"/>
    </source>
</evidence>
<evidence type="ECO:0008006" key="4">
    <source>
        <dbReference type="Google" id="ProtNLM"/>
    </source>
</evidence>